<organism evidence="2 3">
    <name type="scientific">Sulfobacillus acidophilus</name>
    <dbReference type="NCBI Taxonomy" id="53633"/>
    <lineage>
        <taxon>Bacteria</taxon>
        <taxon>Bacillati</taxon>
        <taxon>Bacillota</taxon>
        <taxon>Clostridia</taxon>
        <taxon>Eubacteriales</taxon>
        <taxon>Clostridiales Family XVII. Incertae Sedis</taxon>
        <taxon>Sulfobacillus</taxon>
    </lineage>
</organism>
<dbReference type="InterPro" id="IPR043129">
    <property type="entry name" value="ATPase_NBD"/>
</dbReference>
<dbReference type="PROSITE" id="PS01125">
    <property type="entry name" value="ROK"/>
    <property type="match status" value="1"/>
</dbReference>
<dbReference type="InterPro" id="IPR000600">
    <property type="entry name" value="ROK"/>
</dbReference>
<dbReference type="SUPFAM" id="SSF53067">
    <property type="entry name" value="Actin-like ATPase domain"/>
    <property type="match status" value="1"/>
</dbReference>
<dbReference type="Gene3D" id="3.30.420.40">
    <property type="match status" value="2"/>
</dbReference>
<comment type="similarity">
    <text evidence="1">Belongs to the ROK (NagC/XylR) family.</text>
</comment>
<evidence type="ECO:0000313" key="3">
    <source>
        <dbReference type="Proteomes" id="UP000241848"/>
    </source>
</evidence>
<dbReference type="EMBL" id="PXYV01000080">
    <property type="protein sequence ID" value="PSR20174.1"/>
    <property type="molecule type" value="Genomic_DNA"/>
</dbReference>
<dbReference type="AlphaFoldDB" id="A0A2T2WD51"/>
<dbReference type="PANTHER" id="PTHR18964:SF149">
    <property type="entry name" value="BIFUNCTIONAL UDP-N-ACETYLGLUCOSAMINE 2-EPIMERASE_N-ACETYLMANNOSAMINE KINASE"/>
    <property type="match status" value="1"/>
</dbReference>
<accession>A0A2T2WD51</accession>
<dbReference type="Proteomes" id="UP000241848">
    <property type="component" value="Unassembled WGS sequence"/>
</dbReference>
<evidence type="ECO:0000256" key="1">
    <source>
        <dbReference type="ARBA" id="ARBA00006479"/>
    </source>
</evidence>
<proteinExistence type="inferred from homology"/>
<comment type="caution">
    <text evidence="2">The sequence shown here is derived from an EMBL/GenBank/DDBJ whole genome shotgun (WGS) entry which is preliminary data.</text>
</comment>
<sequence>MAVFGLVDVGGTKTMTGIWRDGAMVAVEKQPTAIGGGGDGTVAVVAASIKRLLRERHLDVGELVGIGVAVPGPLDLDRGLVRYAANLGWVDYPFIERLSQAFPGVAIAMDDDSRCAAWGEALHGAGQEFPIVWYTTVSTGIGSGLIIEGKPYRGAQLMAGELGHITIDLAGPVCACGKRGCLETLASGPAMARHFYEMRGLTGIPLSAENVFRALRTGDGEARAVVSRAMQYLAMALSYVVHLVNPDILVLGGGIVVHQGDLLLPMLRREMRGHILSVQDTHLLLRPAQLGEQAGLWGAYELIASHVQGRGISDRP</sequence>
<evidence type="ECO:0008006" key="4">
    <source>
        <dbReference type="Google" id="ProtNLM"/>
    </source>
</evidence>
<dbReference type="Pfam" id="PF00480">
    <property type="entry name" value="ROK"/>
    <property type="match status" value="1"/>
</dbReference>
<dbReference type="PANTHER" id="PTHR18964">
    <property type="entry name" value="ROK (REPRESSOR, ORF, KINASE) FAMILY"/>
    <property type="match status" value="1"/>
</dbReference>
<protein>
    <recommendedName>
        <fullName evidence="4">ROK family protein</fullName>
    </recommendedName>
</protein>
<dbReference type="InterPro" id="IPR049874">
    <property type="entry name" value="ROK_cs"/>
</dbReference>
<name>A0A2T2WD51_9FIRM</name>
<evidence type="ECO:0000313" key="2">
    <source>
        <dbReference type="EMBL" id="PSR20174.1"/>
    </source>
</evidence>
<gene>
    <name evidence="2" type="ORF">C7B45_16185</name>
</gene>
<reference evidence="2 3" key="1">
    <citation type="journal article" date="2014" name="BMC Genomics">
        <title>Comparison of environmental and isolate Sulfobacillus genomes reveals diverse carbon, sulfur, nitrogen, and hydrogen metabolisms.</title>
        <authorList>
            <person name="Justice N.B."/>
            <person name="Norman A."/>
            <person name="Brown C.T."/>
            <person name="Singh A."/>
            <person name="Thomas B.C."/>
            <person name="Banfield J.F."/>
        </authorList>
    </citation>
    <scope>NUCLEOTIDE SEQUENCE [LARGE SCALE GENOMIC DNA]</scope>
    <source>
        <strain evidence="2">AMDSBA3</strain>
    </source>
</reference>